<evidence type="ECO:0000313" key="1">
    <source>
        <dbReference type="EMBL" id="KAK3711313.1"/>
    </source>
</evidence>
<protein>
    <submittedName>
        <fullName evidence="1">Uncharacterized protein</fullName>
    </submittedName>
</protein>
<proteinExistence type="predicted"/>
<comment type="caution">
    <text evidence="1">The sequence shown here is derived from an EMBL/GenBank/DDBJ whole genome shotgun (WGS) entry which is preliminary data.</text>
</comment>
<name>A0ACC3N6V7_9PEZI</name>
<organism evidence="1 2">
    <name type="scientific">Vermiconidia calcicola</name>
    <dbReference type="NCBI Taxonomy" id="1690605"/>
    <lineage>
        <taxon>Eukaryota</taxon>
        <taxon>Fungi</taxon>
        <taxon>Dikarya</taxon>
        <taxon>Ascomycota</taxon>
        <taxon>Pezizomycotina</taxon>
        <taxon>Dothideomycetes</taxon>
        <taxon>Dothideomycetidae</taxon>
        <taxon>Mycosphaerellales</taxon>
        <taxon>Extremaceae</taxon>
        <taxon>Vermiconidia</taxon>
    </lineage>
</organism>
<keyword evidence="2" id="KW-1185">Reference proteome</keyword>
<gene>
    <name evidence="1" type="ORF">LTR37_009693</name>
</gene>
<dbReference type="EMBL" id="JAUTXU010000077">
    <property type="protein sequence ID" value="KAK3711313.1"/>
    <property type="molecule type" value="Genomic_DNA"/>
</dbReference>
<dbReference type="Proteomes" id="UP001281147">
    <property type="component" value="Unassembled WGS sequence"/>
</dbReference>
<sequence length="307" mass="34065">MDPNTPPKRARAGLPKPDLRRPGQWHQMTRETHPEAFKSPEEVAESQAAVSKFIGRTAANPLVPGARTTGTAPAEDHEESVYDQTASEGGDDTGSEYTPSGTQRKRASRTGPAAALQQLDLDQGGEEDEFDPADFEEEDEVSEDGQGDAPADVLGVNDPTWKVNQPKTQPLAYYVPSTSTGGVKFKTVKFTVDFTSRNSVNKANKARRLSIWRAKDILGLHDQMKRPSTKGREFTDQNYQWILTAHAQHAAVNNNERIPLETLTTRYNQRFPTENRTNASLTSYILRKPDLNAARKTYDAVARSRRG</sequence>
<reference evidence="1" key="1">
    <citation type="submission" date="2023-07" db="EMBL/GenBank/DDBJ databases">
        <title>Black Yeasts Isolated from many extreme environments.</title>
        <authorList>
            <person name="Coleine C."/>
            <person name="Stajich J.E."/>
            <person name="Selbmann L."/>
        </authorList>
    </citation>
    <scope>NUCLEOTIDE SEQUENCE</scope>
    <source>
        <strain evidence="1">CCFEE 5714</strain>
    </source>
</reference>
<evidence type="ECO:0000313" key="2">
    <source>
        <dbReference type="Proteomes" id="UP001281147"/>
    </source>
</evidence>
<accession>A0ACC3N6V7</accession>